<organism evidence="3 4">
    <name type="scientific">Anaeromyxobacter oryzae</name>
    <dbReference type="NCBI Taxonomy" id="2918170"/>
    <lineage>
        <taxon>Bacteria</taxon>
        <taxon>Pseudomonadati</taxon>
        <taxon>Myxococcota</taxon>
        <taxon>Myxococcia</taxon>
        <taxon>Myxococcales</taxon>
        <taxon>Cystobacterineae</taxon>
        <taxon>Anaeromyxobacteraceae</taxon>
        <taxon>Anaeromyxobacter</taxon>
    </lineage>
</organism>
<dbReference type="EMBL" id="AP025591">
    <property type="protein sequence ID" value="BDG03858.1"/>
    <property type="molecule type" value="Genomic_DNA"/>
</dbReference>
<feature type="domain" description="Competence protein CoiA-like N-terminal" evidence="2">
    <location>
        <begin position="23"/>
        <end position="61"/>
    </location>
</feature>
<feature type="compositionally biased region" description="Low complexity" evidence="1">
    <location>
        <begin position="232"/>
        <end position="251"/>
    </location>
</feature>
<reference evidence="4" key="1">
    <citation type="journal article" date="2022" name="Int. J. Syst. Evol. Microbiol.">
        <title>Anaeromyxobacter oryzae sp. nov., Anaeromyxobacter diazotrophicus sp. nov. and Anaeromyxobacter paludicola sp. nov., isolated from paddy soils.</title>
        <authorList>
            <person name="Itoh H."/>
            <person name="Xu Z."/>
            <person name="Mise K."/>
            <person name="Masuda Y."/>
            <person name="Ushijima N."/>
            <person name="Hayakawa C."/>
            <person name="Shiratori Y."/>
            <person name="Senoo K."/>
        </authorList>
    </citation>
    <scope>NUCLEOTIDE SEQUENCE [LARGE SCALE GENOMIC DNA]</scope>
    <source>
        <strain evidence="4">Red232</strain>
    </source>
</reference>
<dbReference type="Pfam" id="PF25164">
    <property type="entry name" value="CoiA_N"/>
    <property type="match status" value="1"/>
</dbReference>
<dbReference type="RefSeq" id="WP_248362367.1">
    <property type="nucleotide sequence ID" value="NZ_AP025591.1"/>
</dbReference>
<evidence type="ECO:0000313" key="3">
    <source>
        <dbReference type="EMBL" id="BDG03858.1"/>
    </source>
</evidence>
<protein>
    <recommendedName>
        <fullName evidence="2">Competence protein CoiA-like N-terminal domain-containing protein</fullName>
    </recommendedName>
</protein>
<accession>A0ABM7WWH6</accession>
<dbReference type="InterPro" id="IPR057253">
    <property type="entry name" value="CoiA-like_N"/>
</dbReference>
<name>A0ABM7WWH6_9BACT</name>
<proteinExistence type="predicted"/>
<evidence type="ECO:0000256" key="1">
    <source>
        <dbReference type="SAM" id="MobiDB-lite"/>
    </source>
</evidence>
<sequence length="313" mass="33188">MQLAWARDRDGNKLHVARVDPKDRRARGPFTCLGCGEPLVPHLGEVRARHFAHLPGSTCPLTAPETALHLDAKERLLALCADAFGGVRRVTVLARCPSCRRLAPRDLAEEGDRAEPEGAVGLLRADVLVSRGGAPRLALEVLVTHAVEPEKEAALAAAGVPAVEVDATEEWEQDGSEGVSIVVARSLGFPPCPTCAAQARADADRDLGGEAAEIAELEAYRARGLFGPAPRQTAASAPTQSSSGTSPGDQPLAPGDRAGLEARFTCPECGGRAIGYGARIARHACEGKAARPIAWRGYDGTVVELSWWRRRRP</sequence>
<gene>
    <name evidence="3" type="ORF">AMOR_28540</name>
</gene>
<evidence type="ECO:0000259" key="2">
    <source>
        <dbReference type="Pfam" id="PF25164"/>
    </source>
</evidence>
<feature type="region of interest" description="Disordered" evidence="1">
    <location>
        <begin position="228"/>
        <end position="257"/>
    </location>
</feature>
<evidence type="ECO:0000313" key="4">
    <source>
        <dbReference type="Proteomes" id="UP001162891"/>
    </source>
</evidence>
<keyword evidence="4" id="KW-1185">Reference proteome</keyword>
<dbReference type="Proteomes" id="UP001162891">
    <property type="component" value="Chromosome"/>
</dbReference>